<dbReference type="KEGG" id="kphy:AOZ06_03715"/>
<reference evidence="1 2" key="1">
    <citation type="submission" date="2015-07" db="EMBL/GenBank/DDBJ databases">
        <title>Genome sequencing of Kibdelosporangium phytohabitans.</title>
        <authorList>
            <person name="Qin S."/>
            <person name="Xing K."/>
        </authorList>
    </citation>
    <scope>NUCLEOTIDE SEQUENCE [LARGE SCALE GENOMIC DNA]</scope>
    <source>
        <strain evidence="1 2">KLBMP1111</strain>
    </source>
</reference>
<accession>A0A0N9HNW0</accession>
<evidence type="ECO:0000313" key="1">
    <source>
        <dbReference type="EMBL" id="ALG06147.1"/>
    </source>
</evidence>
<proteinExistence type="predicted"/>
<keyword evidence="2" id="KW-1185">Reference proteome</keyword>
<dbReference type="EMBL" id="CP012752">
    <property type="protein sequence ID" value="ALG06147.1"/>
    <property type="molecule type" value="Genomic_DNA"/>
</dbReference>
<name>A0A0N9HNW0_9PSEU</name>
<evidence type="ECO:0000313" key="2">
    <source>
        <dbReference type="Proteomes" id="UP000063699"/>
    </source>
</evidence>
<organism evidence="1 2">
    <name type="scientific">Kibdelosporangium phytohabitans</name>
    <dbReference type="NCBI Taxonomy" id="860235"/>
    <lineage>
        <taxon>Bacteria</taxon>
        <taxon>Bacillati</taxon>
        <taxon>Actinomycetota</taxon>
        <taxon>Actinomycetes</taxon>
        <taxon>Pseudonocardiales</taxon>
        <taxon>Pseudonocardiaceae</taxon>
        <taxon>Kibdelosporangium</taxon>
    </lineage>
</organism>
<gene>
    <name evidence="1" type="ORF">AOZ06_03715</name>
</gene>
<protein>
    <submittedName>
        <fullName evidence="1">Uncharacterized protein</fullName>
    </submittedName>
</protein>
<dbReference type="Proteomes" id="UP000063699">
    <property type="component" value="Chromosome"/>
</dbReference>
<dbReference type="AlphaFoldDB" id="A0A0N9HNW0"/>
<sequence length="73" mass="8247">MRETVQQTALVHHLDAAHVQSHRADDLGRFRVPFQYDHVHAVTPDSPETGCGRGILRHEPGLAARPPVRYMLK</sequence>